<dbReference type="Gene3D" id="2.60.40.10">
    <property type="entry name" value="Immunoglobulins"/>
    <property type="match status" value="3"/>
</dbReference>
<reference evidence="3" key="1">
    <citation type="submission" date="2021-01" db="EMBL/GenBank/DDBJ databases">
        <title>Genomic Encyclopedia of Type Strains, Phase IV (KMG-IV): sequencing the most valuable type-strain genomes for metagenomic binning, comparative biology and taxonomic classification.</title>
        <authorList>
            <person name="Goeker M."/>
        </authorList>
    </citation>
    <scope>NUCLEOTIDE SEQUENCE</scope>
    <source>
        <strain evidence="3">DSM 23230</strain>
    </source>
</reference>
<dbReference type="SUPFAM" id="SSF51445">
    <property type="entry name" value="(Trans)glycosidases"/>
    <property type="match status" value="1"/>
</dbReference>
<dbReference type="InterPro" id="IPR013783">
    <property type="entry name" value="Ig-like_fold"/>
</dbReference>
<dbReference type="PANTHER" id="PTHR10357:SF209">
    <property type="entry name" value="PERIPLASMIC ALPHA-AMYLASE"/>
    <property type="match status" value="1"/>
</dbReference>
<dbReference type="SUPFAM" id="SSF49265">
    <property type="entry name" value="Fibronectin type III"/>
    <property type="match status" value="1"/>
</dbReference>
<dbReference type="InterPro" id="IPR003961">
    <property type="entry name" value="FN3_dom"/>
</dbReference>
<dbReference type="InterPro" id="IPR031965">
    <property type="entry name" value="CBM26"/>
</dbReference>
<dbReference type="Proteomes" id="UP000774000">
    <property type="component" value="Unassembled WGS sequence"/>
</dbReference>
<dbReference type="InterPro" id="IPR006047">
    <property type="entry name" value="GH13_cat_dom"/>
</dbReference>
<keyword evidence="3" id="KW-0378">Hydrolase</keyword>
<sequence length="1260" mass="140018">MSKVFTRRKSLLLVILILSLTTVVACSSSDDNKNTPADAELKVSLEDFNNDSQLDLTIKEITVTLTNQNDSSDKKEKTKNYDQGNVAFNFNKLQQDTTYKIDVVAIDDEGYEVYYGDDTAIISSSSQTKTIELTQTKAKGLVINFKNIPEEAASGELKLSPAQEELIAAIDLNDKQAQFNDIIAGNYALEVELFDAEENSIYQEQTDSDLSVLPGRVTNITINLSTGNELIVDINWGSTIAPQAPTGVAATATESGIKLNWDDNAAQYMVYRGQSNERKLPLARSKNNIYTDSTAIAGTSYYYWVRAIGDDGLNSDLSTAVTATAVPHQYEGVKVHFKDAAGTPKVYSWYHSDGEKVEPNGGWPGAEMKYEGNAWYYAEFPEVTDISLIFIPSTGESDQTPTLSRSQNEWWYQDGQWYSACPEKSQKPEVAFDLSEGTYKGEQELEISLIGSNLRDISAEFNGQSVTLHDTENKIDKTTIQLGDYLANGETAEITVTATNDAGTITTTATYTREDSYEGDFVFYLKYSGSDTPNMYAWLDSGEQPLGSWPGSAMTDEENGYYVYKFDNVDFEQLNLIFNWTGGQTDDLSVDSKGQYWYEDKDGDGSKELYKKDKPTISITPASGVYQGSKMIQINLKGNGFTISDAEYEFNGQIVDLTDKPQETITLSDYVDDGASATLTVTAENEVGTVTKEVNYTRDDNAVVEATGFTWDNANVYFVITDRFYNGDTSNDNSYGRPQVDAAGNEIGTFHGGDIPGLKEKIDSGYFDKLGVNAIWITAPYEQIHGFVGGGDDGSFAHYAYHGYYALDYTALDKNMGTVEEFRDFVNTAHEHEIRIVMDVVMNHPGYNTIKDMNQYNFGGWKNKALNDDWSPTKKENWHSYHKSIDYAGSAEQWANWWGPNWIRAGIAGYDSGGDDVLTEGLDGLPDFKTELEIAAELPAVLKTKWSQEDSSYEDWVVPTAQNLRRDLGIAPADYITKWLAAWVEEFGIDGFRVDTVKHVDEEQWGQLKEAAQKALESWRDDNSTAPGADWDEDFWMVGEVNPHGVDKSDYFYDNNGDGITDFDAVINFNFPKDGDLSEIGALWQDYADEINSDQQFNVMSYISSHDTQLGALGNKIDAGTALLLAPGVVQTFYGDEIDRQPSTGDFDEVQQTRSDYPWYEQEEDVLTHWQKLGQFRANHPAVGAGSQIDLGDDTYLRTFGSDKVVIKINASGATKIDVSKVFADGVTLRNAYTASQDEVSDGSIEFEAQNGVILLEKIN</sequence>
<dbReference type="Gene3D" id="3.20.20.80">
    <property type="entry name" value="Glycosidases"/>
    <property type="match status" value="2"/>
</dbReference>
<dbReference type="PANTHER" id="PTHR10357">
    <property type="entry name" value="ALPHA-AMYLASE FAMILY MEMBER"/>
    <property type="match status" value="1"/>
</dbReference>
<dbReference type="SMART" id="SM00642">
    <property type="entry name" value="Aamy"/>
    <property type="match status" value="1"/>
</dbReference>
<proteinExistence type="predicted"/>
<feature type="signal peptide" evidence="1">
    <location>
        <begin position="1"/>
        <end position="25"/>
    </location>
</feature>
<dbReference type="Pfam" id="PF16738">
    <property type="entry name" value="CBM26"/>
    <property type="match status" value="2"/>
</dbReference>
<dbReference type="PROSITE" id="PS50853">
    <property type="entry name" value="FN3"/>
    <property type="match status" value="1"/>
</dbReference>
<dbReference type="InterPro" id="IPR017853">
    <property type="entry name" value="GH"/>
</dbReference>
<evidence type="ECO:0000313" key="4">
    <source>
        <dbReference type="Proteomes" id="UP000774000"/>
    </source>
</evidence>
<keyword evidence="3" id="KW-0326">Glycosidase</keyword>
<name>A0A939BMY1_9FIRM</name>
<dbReference type="AlphaFoldDB" id="A0A939BMY1"/>
<protein>
    <submittedName>
        <fullName evidence="3">Alpha-amylase</fullName>
        <ecNumber evidence="3">3.2.1.1</ecNumber>
    </submittedName>
</protein>
<dbReference type="RefSeq" id="WP_204702496.1">
    <property type="nucleotide sequence ID" value="NZ_JAFBDQ010000016.1"/>
</dbReference>
<dbReference type="Pfam" id="PF00128">
    <property type="entry name" value="Alpha-amylase"/>
    <property type="match status" value="2"/>
</dbReference>
<dbReference type="PROSITE" id="PS51257">
    <property type="entry name" value="PROKAR_LIPOPROTEIN"/>
    <property type="match status" value="1"/>
</dbReference>
<feature type="domain" description="Fibronectin type-III" evidence="2">
    <location>
        <begin position="241"/>
        <end position="328"/>
    </location>
</feature>
<dbReference type="GO" id="GO:0004556">
    <property type="term" value="F:alpha-amylase activity"/>
    <property type="evidence" value="ECO:0007669"/>
    <property type="project" value="UniProtKB-EC"/>
</dbReference>
<evidence type="ECO:0000313" key="3">
    <source>
        <dbReference type="EMBL" id="MBM7557750.1"/>
    </source>
</evidence>
<feature type="chain" id="PRO_5038832227" evidence="1">
    <location>
        <begin position="26"/>
        <end position="1260"/>
    </location>
</feature>
<gene>
    <name evidence="3" type="ORF">JOC47_002616</name>
</gene>
<evidence type="ECO:0000259" key="2">
    <source>
        <dbReference type="PROSITE" id="PS50853"/>
    </source>
</evidence>
<keyword evidence="4" id="KW-1185">Reference proteome</keyword>
<dbReference type="EMBL" id="JAFBDQ010000016">
    <property type="protein sequence ID" value="MBM7557750.1"/>
    <property type="molecule type" value="Genomic_DNA"/>
</dbReference>
<keyword evidence="1" id="KW-0732">Signal</keyword>
<accession>A0A939BMY1</accession>
<comment type="caution">
    <text evidence="3">The sequence shown here is derived from an EMBL/GenBank/DDBJ whole genome shotgun (WGS) entry which is preliminary data.</text>
</comment>
<dbReference type="InterPro" id="IPR036116">
    <property type="entry name" value="FN3_sf"/>
</dbReference>
<dbReference type="GO" id="GO:0005975">
    <property type="term" value="P:carbohydrate metabolic process"/>
    <property type="evidence" value="ECO:0007669"/>
    <property type="project" value="InterPro"/>
</dbReference>
<organism evidence="3 4">
    <name type="scientific">Halanaerobacter jeridensis</name>
    <dbReference type="NCBI Taxonomy" id="706427"/>
    <lineage>
        <taxon>Bacteria</taxon>
        <taxon>Bacillati</taxon>
        <taxon>Bacillota</taxon>
        <taxon>Clostridia</taxon>
        <taxon>Halanaerobiales</taxon>
        <taxon>Halobacteroidaceae</taxon>
        <taxon>Halanaerobacter</taxon>
    </lineage>
</organism>
<evidence type="ECO:0000256" key="1">
    <source>
        <dbReference type="SAM" id="SignalP"/>
    </source>
</evidence>
<dbReference type="EC" id="3.2.1.1" evidence="3"/>